<dbReference type="Pfam" id="PF21003">
    <property type="entry name" value="NucS_N"/>
    <property type="match status" value="1"/>
</dbReference>
<dbReference type="EMBL" id="BAAADN010000017">
    <property type="protein sequence ID" value="GAA0455794.1"/>
    <property type="molecule type" value="Genomic_DNA"/>
</dbReference>
<dbReference type="Gene3D" id="3.40.1350.10">
    <property type="match status" value="1"/>
</dbReference>
<evidence type="ECO:0000256" key="2">
    <source>
        <dbReference type="ARBA" id="ARBA00022722"/>
    </source>
</evidence>
<evidence type="ECO:0000256" key="6">
    <source>
        <dbReference type="HAMAP-Rule" id="MF_00722"/>
    </source>
</evidence>
<dbReference type="InterPro" id="IPR011856">
    <property type="entry name" value="tRNA_endonuc-like_dom_sf"/>
</dbReference>
<gene>
    <name evidence="9" type="primary">nucS_2</name>
    <name evidence="6 10" type="synonym">nucS</name>
    <name evidence="9" type="ORF">GCM10008985_09620</name>
    <name evidence="10" type="ORF">MUK72_00320</name>
</gene>
<reference evidence="10" key="2">
    <citation type="submission" date="2022-04" db="EMBL/GenBank/DDBJ databases">
        <title>Sequencing and genomic assembly of Halococcus dombrowskii.</title>
        <authorList>
            <person name="Lim S.W."/>
            <person name="MacLea K.S."/>
        </authorList>
    </citation>
    <scope>NUCLEOTIDE SEQUENCE</scope>
    <source>
        <strain evidence="10">H4</strain>
    </source>
</reference>
<dbReference type="PANTHER" id="PTHR38814:SF1">
    <property type="entry name" value="ENDONUCLEASE NUCS"/>
    <property type="match status" value="1"/>
</dbReference>
<name>A0AAV3SER9_HALDO</name>
<keyword evidence="3 6" id="KW-0255">Endonuclease</keyword>
<reference evidence="9" key="1">
    <citation type="journal article" date="2014" name="Int. J. Syst. Evol. Microbiol.">
        <title>Complete genome sequence of Corynebacterium casei LMG S-19264T (=DSM 44701T), isolated from a smear-ripened cheese.</title>
        <authorList>
            <consortium name="US DOE Joint Genome Institute (JGI-PGF)"/>
            <person name="Walter F."/>
            <person name="Albersmeier A."/>
            <person name="Kalinowski J."/>
            <person name="Ruckert C."/>
        </authorList>
    </citation>
    <scope>NUCLEOTIDE SEQUENCE</scope>
    <source>
        <strain evidence="9">JCM 12289</strain>
    </source>
</reference>
<feature type="domain" description="Endonuclease NucS C-terminal" evidence="7">
    <location>
        <begin position="129"/>
        <end position="237"/>
    </location>
</feature>
<dbReference type="NCBIfam" id="NF003270">
    <property type="entry name" value="PRK04247.1"/>
    <property type="match status" value="1"/>
</dbReference>
<dbReference type="CDD" id="cd22341">
    <property type="entry name" value="NucS-like"/>
    <property type="match status" value="1"/>
</dbReference>
<dbReference type="GO" id="GO:0005737">
    <property type="term" value="C:cytoplasm"/>
    <property type="evidence" value="ECO:0007669"/>
    <property type="project" value="UniProtKB-SubCell"/>
</dbReference>
<dbReference type="GO" id="GO:0000014">
    <property type="term" value="F:single-stranded DNA endodeoxyribonuclease activity"/>
    <property type="evidence" value="ECO:0007669"/>
    <property type="project" value="UniProtKB-UniRule"/>
</dbReference>
<reference evidence="9" key="3">
    <citation type="submission" date="2023-12" db="EMBL/GenBank/DDBJ databases">
        <authorList>
            <person name="Sun Q."/>
            <person name="Inoue M."/>
        </authorList>
    </citation>
    <scope>NUCLEOTIDE SEQUENCE</scope>
    <source>
        <strain evidence="9">JCM 12289</strain>
    </source>
</reference>
<dbReference type="KEGG" id="hdo:MUK72_00320"/>
<evidence type="ECO:0000259" key="8">
    <source>
        <dbReference type="Pfam" id="PF21003"/>
    </source>
</evidence>
<dbReference type="EMBL" id="CP095005">
    <property type="protein sequence ID" value="UOO95185.1"/>
    <property type="molecule type" value="Genomic_DNA"/>
</dbReference>
<proteinExistence type="inferred from homology"/>
<evidence type="ECO:0000256" key="5">
    <source>
        <dbReference type="ARBA" id="ARBA00023125"/>
    </source>
</evidence>
<dbReference type="GeneID" id="71760246"/>
<keyword evidence="4 6" id="KW-0378">Hydrolase</keyword>
<comment type="similarity">
    <text evidence="6">Belongs to the NucS endonuclease family.</text>
</comment>
<dbReference type="InterPro" id="IPR048301">
    <property type="entry name" value="NucS_C"/>
</dbReference>
<dbReference type="HAMAP" id="MF_00722">
    <property type="entry name" value="NucS"/>
    <property type="match status" value="1"/>
</dbReference>
<evidence type="ECO:0000256" key="3">
    <source>
        <dbReference type="ARBA" id="ARBA00022759"/>
    </source>
</evidence>
<protein>
    <recommendedName>
        <fullName evidence="6">Endonuclease NucS</fullName>
        <ecNumber evidence="6">3.1.-.-</ecNumber>
    </recommendedName>
</protein>
<comment type="function">
    <text evidence="6">Cleaves both 3' and 5' ssDNA extremities of branched DNA structures.</text>
</comment>
<dbReference type="AlphaFoldDB" id="A0AAV3SER9"/>
<evidence type="ECO:0000259" key="7">
    <source>
        <dbReference type="Pfam" id="PF01939"/>
    </source>
</evidence>
<organism evidence="9 12">
    <name type="scientific">Halococcus dombrowskii</name>
    <dbReference type="NCBI Taxonomy" id="179637"/>
    <lineage>
        <taxon>Archaea</taxon>
        <taxon>Methanobacteriati</taxon>
        <taxon>Methanobacteriota</taxon>
        <taxon>Stenosarchaea group</taxon>
        <taxon>Halobacteria</taxon>
        <taxon>Halobacteriales</taxon>
        <taxon>Halococcaceae</taxon>
        <taxon>Halococcus</taxon>
    </lineage>
</organism>
<keyword evidence="11" id="KW-1185">Reference proteome</keyword>
<keyword evidence="2 6" id="KW-0540">Nuclease</keyword>
<dbReference type="GO" id="GO:0003677">
    <property type="term" value="F:DNA binding"/>
    <property type="evidence" value="ECO:0007669"/>
    <property type="project" value="UniProtKB-KW"/>
</dbReference>
<feature type="domain" description="Endonuclease NucS N-terminal PH-like" evidence="8">
    <location>
        <begin position="28"/>
        <end position="122"/>
    </location>
</feature>
<evidence type="ECO:0000256" key="1">
    <source>
        <dbReference type="ARBA" id="ARBA00022490"/>
    </source>
</evidence>
<keyword evidence="5 6" id="KW-0238">DNA-binding</keyword>
<dbReference type="InterPro" id="IPR049173">
    <property type="entry name" value="NucS_N_sf"/>
</dbReference>
<dbReference type="Proteomes" id="UP000830542">
    <property type="component" value="Chromosome"/>
</dbReference>
<keyword evidence="1 6" id="KW-0963">Cytoplasm</keyword>
<evidence type="ECO:0000313" key="12">
    <source>
        <dbReference type="Proteomes" id="UP001500962"/>
    </source>
</evidence>
<evidence type="ECO:0000256" key="4">
    <source>
        <dbReference type="ARBA" id="ARBA00022801"/>
    </source>
</evidence>
<dbReference type="Proteomes" id="UP001500962">
    <property type="component" value="Unassembled WGS sequence"/>
</dbReference>
<dbReference type="Pfam" id="PF01939">
    <property type="entry name" value="NucS_C"/>
    <property type="match status" value="1"/>
</dbReference>
<dbReference type="PANTHER" id="PTHR38814">
    <property type="entry name" value="ENDONUCLEASE NUCS"/>
    <property type="match status" value="1"/>
</dbReference>
<comment type="subcellular location">
    <subcellularLocation>
        <location evidence="6">Cytoplasm</location>
    </subcellularLocation>
</comment>
<dbReference type="InterPro" id="IPR002793">
    <property type="entry name" value="Endonuclease_NucS"/>
</dbReference>
<accession>A0AAV3SER9</accession>
<dbReference type="EC" id="3.1.-.-" evidence="6"/>
<dbReference type="InterPro" id="IPR048302">
    <property type="entry name" value="NucS_N"/>
</dbReference>
<evidence type="ECO:0000313" key="10">
    <source>
        <dbReference type="EMBL" id="UOO95185.1"/>
    </source>
</evidence>
<sequence length="242" mass="26590">MPVSSLIDPALEDVRDLLDTGFEHGEMLTLVGKCAIDYDGRASSHLPPGERLVICKPDGTLLVHRDEQRKPVNWQPPGSTHSVCLDDDRLIVESVRSSPHEELEITFQTVAQASRLELDDMSELALEGSEEDLRQRILADPDILETGFNAMATERETSAGPIDIYGQDADGTPIAVELKRRRVGPDAVGQLNRYVEALERNRPDKSVRGILVAPSVTERAKELLASEGLEFVSLTPEQADTA</sequence>
<evidence type="ECO:0000313" key="9">
    <source>
        <dbReference type="EMBL" id="GAA0455794.1"/>
    </source>
</evidence>
<dbReference type="RefSeq" id="WP_244702560.1">
    <property type="nucleotide sequence ID" value="NZ_BAAADN010000017.1"/>
</dbReference>
<dbReference type="Gene3D" id="2.70.180.20">
    <property type="match status" value="1"/>
</dbReference>
<evidence type="ECO:0000313" key="11">
    <source>
        <dbReference type="Proteomes" id="UP000830542"/>
    </source>
</evidence>